<organism evidence="2">
    <name type="scientific">Talaromyces marneffei PM1</name>
    <dbReference type="NCBI Taxonomy" id="1077442"/>
    <lineage>
        <taxon>Eukaryota</taxon>
        <taxon>Fungi</taxon>
        <taxon>Dikarya</taxon>
        <taxon>Ascomycota</taxon>
        <taxon>Pezizomycotina</taxon>
        <taxon>Eurotiomycetes</taxon>
        <taxon>Eurotiomycetidae</taxon>
        <taxon>Eurotiales</taxon>
        <taxon>Trichocomaceae</taxon>
        <taxon>Talaromyces</taxon>
        <taxon>Talaromyces sect. Talaromyces</taxon>
    </lineage>
</organism>
<reference evidence="2" key="1">
    <citation type="journal article" date="2014" name="PLoS Genet.">
        <title>Signature Gene Expression Reveals Novel Clues to the Molecular Mechanisms of Dimorphic Transition in Penicillium marneffei.</title>
        <authorList>
            <person name="Yang E."/>
            <person name="Wang G."/>
            <person name="Cai J."/>
            <person name="Woo P.C."/>
            <person name="Lau S.K."/>
            <person name="Yuen K.-Y."/>
            <person name="Chow W.-N."/>
            <person name="Lin X."/>
        </authorList>
    </citation>
    <scope>NUCLEOTIDE SEQUENCE [LARGE SCALE GENOMIC DNA]</scope>
    <source>
        <strain evidence="2">PM1</strain>
    </source>
</reference>
<gene>
    <name evidence="2" type="ORF">GQ26_0071300</name>
</gene>
<feature type="compositionally biased region" description="Polar residues" evidence="1">
    <location>
        <begin position="337"/>
        <end position="361"/>
    </location>
</feature>
<evidence type="ECO:0000313" key="2">
    <source>
        <dbReference type="EMBL" id="KFX50386.1"/>
    </source>
</evidence>
<dbReference type="HOGENOM" id="CLU_500755_0_0_1"/>
<feature type="region of interest" description="Disordered" evidence="1">
    <location>
        <begin position="69"/>
        <end position="133"/>
    </location>
</feature>
<feature type="region of interest" description="Disordered" evidence="1">
    <location>
        <begin position="207"/>
        <end position="261"/>
    </location>
</feature>
<feature type="compositionally biased region" description="Basic residues" evidence="1">
    <location>
        <begin position="516"/>
        <end position="528"/>
    </location>
</feature>
<name>A0A093VUT9_TALMA</name>
<comment type="caution">
    <text evidence="2">The sequence shown here is derived from an EMBL/GenBank/DDBJ whole genome shotgun (WGS) entry which is preliminary data.</text>
</comment>
<accession>A0A093VUT9</accession>
<protein>
    <submittedName>
        <fullName evidence="2">Uncharacterized protein</fullName>
    </submittedName>
</protein>
<feature type="region of interest" description="Disordered" evidence="1">
    <location>
        <begin position="333"/>
        <end position="368"/>
    </location>
</feature>
<feature type="compositionally biased region" description="Polar residues" evidence="1">
    <location>
        <begin position="222"/>
        <end position="249"/>
    </location>
</feature>
<feature type="compositionally biased region" description="Basic and acidic residues" evidence="1">
    <location>
        <begin position="91"/>
        <end position="112"/>
    </location>
</feature>
<dbReference type="AlphaFoldDB" id="A0A093VUT9"/>
<feature type="region of interest" description="Disordered" evidence="1">
    <location>
        <begin position="440"/>
        <end position="529"/>
    </location>
</feature>
<dbReference type="EMBL" id="JPOX01000007">
    <property type="protein sequence ID" value="KFX50386.1"/>
    <property type="molecule type" value="Genomic_DNA"/>
</dbReference>
<proteinExistence type="predicted"/>
<evidence type="ECO:0000256" key="1">
    <source>
        <dbReference type="SAM" id="MobiDB-lite"/>
    </source>
</evidence>
<sequence>MADESETTMSATLRFPFQASLDGSAVVETDGSLYYGLDISHGFAELPAEGYPTLNSESEMQLGLGLYLERDDYEEEQEEPHSSSKIVRHPQRWDSLVKSKDQEQKQEPEEVTPRPISVSMHPHRINTSDQQRFATEHEMAAAEELEEENTICESPLSSTLDEAEATIRVSVPSSSVQQFIPSRYYATPLIKDDPTSTPVALYGLEKPSDYVPRKKGPAGSRQRGNTTVAAQSASRHQHQPSPLSSTVNPENRVEAAPRASTPSMRTLSIFLGRTSTLNTVYPTAVSRPTIRSISSSGSSATTSTVRSVGSAVSDVSVATSISTSIFVPSPTMVEANQKPTSDPGTTTTTLDHNQNPTSPFSRPQPVRRTTAPISNFTTDHIPVVGGDTRRNSISNFSSPMIHHRAGIKSSDNLTTIRAISDNQVTIPATNNYVFHDPSLEDYSSSSSKQMPFSPDSFISPHTHAYDSDSNEYNNSNSFSQINRPHTSHHDQRSFPKTPNPHYQAYTRNDKSQSQLRKPKKSGHQRRATKLFTRIFISDLNHQKA</sequence>